<feature type="domain" description="R13L1/DRL21-like LRR repeat region" evidence="1">
    <location>
        <begin position="1"/>
        <end position="65"/>
    </location>
</feature>
<dbReference type="EMBL" id="CACTIH010000319">
    <property type="protein sequence ID" value="CAA2959359.1"/>
    <property type="molecule type" value="Genomic_DNA"/>
</dbReference>
<dbReference type="Proteomes" id="UP000594638">
    <property type="component" value="Unassembled WGS sequence"/>
</dbReference>
<dbReference type="OrthoDB" id="908632at2759"/>
<sequence length="261" mass="30095">MEALQPPPKLQRLQMYGYDGTQLPVWITTSLSYLRVLRIDSFENCSSLPPLGKLPMLEELEISNMESMKYVGNELLGVMETIQELPNAGPAFQKLRKLSFYSCRDWEKWDDITGDEKDRLLIMPCLRELDIHYCDKLKALPHCLLSALEYLTVKDSSCLASLYGDRTGDEWDKISHIPHIKVDSLEDIRLNKLERQRAYEMYRKMRARISLKRSDSANCSRSLKTLKRPQVKVIKADGCENGQICGGSVLKNYFLRLVVIE</sequence>
<proteinExistence type="predicted"/>
<dbReference type="Gene3D" id="3.80.10.10">
    <property type="entry name" value="Ribonuclease Inhibitor"/>
    <property type="match status" value="1"/>
</dbReference>
<dbReference type="AlphaFoldDB" id="A0A8S0PZ56"/>
<evidence type="ECO:0000313" key="2">
    <source>
        <dbReference type="EMBL" id="CAA2959359.1"/>
    </source>
</evidence>
<evidence type="ECO:0000313" key="3">
    <source>
        <dbReference type="Proteomes" id="UP000594638"/>
    </source>
</evidence>
<accession>A0A8S0PZ56</accession>
<dbReference type="PANTHER" id="PTHR47186">
    <property type="entry name" value="LEUCINE-RICH REPEAT-CONTAINING PROTEIN 57"/>
    <property type="match status" value="1"/>
</dbReference>
<organism evidence="2 3">
    <name type="scientific">Olea europaea subsp. europaea</name>
    <dbReference type="NCBI Taxonomy" id="158383"/>
    <lineage>
        <taxon>Eukaryota</taxon>
        <taxon>Viridiplantae</taxon>
        <taxon>Streptophyta</taxon>
        <taxon>Embryophyta</taxon>
        <taxon>Tracheophyta</taxon>
        <taxon>Spermatophyta</taxon>
        <taxon>Magnoliopsida</taxon>
        <taxon>eudicotyledons</taxon>
        <taxon>Gunneridae</taxon>
        <taxon>Pentapetalae</taxon>
        <taxon>asterids</taxon>
        <taxon>lamiids</taxon>
        <taxon>Lamiales</taxon>
        <taxon>Oleaceae</taxon>
        <taxon>Oleeae</taxon>
        <taxon>Olea</taxon>
    </lineage>
</organism>
<dbReference type="Gramene" id="OE9A080582T1">
    <property type="protein sequence ID" value="OE9A080582C1"/>
    <property type="gene ID" value="OE9A080582"/>
</dbReference>
<gene>
    <name evidence="2" type="ORF">OLEA9_A080582</name>
</gene>
<protein>
    <recommendedName>
        <fullName evidence="1">R13L1/DRL21-like LRR repeat region domain-containing protein</fullName>
    </recommendedName>
</protein>
<dbReference type="InterPro" id="IPR032675">
    <property type="entry name" value="LRR_dom_sf"/>
</dbReference>
<dbReference type="InterPro" id="IPR056789">
    <property type="entry name" value="LRR_R13L1-DRL21"/>
</dbReference>
<keyword evidence="3" id="KW-1185">Reference proteome</keyword>
<comment type="caution">
    <text evidence="2">The sequence shown here is derived from an EMBL/GenBank/DDBJ whole genome shotgun (WGS) entry which is preliminary data.</text>
</comment>
<dbReference type="PANTHER" id="PTHR47186:SF30">
    <property type="entry name" value="EF-HAND DOMAIN-CONTAINING PROTEIN"/>
    <property type="match status" value="1"/>
</dbReference>
<reference evidence="2 3" key="1">
    <citation type="submission" date="2019-12" db="EMBL/GenBank/DDBJ databases">
        <authorList>
            <person name="Alioto T."/>
            <person name="Alioto T."/>
            <person name="Gomez Garrido J."/>
        </authorList>
    </citation>
    <scope>NUCLEOTIDE SEQUENCE [LARGE SCALE GENOMIC DNA]</scope>
</reference>
<evidence type="ECO:0000259" key="1">
    <source>
        <dbReference type="Pfam" id="PF25019"/>
    </source>
</evidence>
<dbReference type="SUPFAM" id="SSF52058">
    <property type="entry name" value="L domain-like"/>
    <property type="match status" value="1"/>
</dbReference>
<name>A0A8S0PZ56_OLEEU</name>
<dbReference type="Pfam" id="PF25019">
    <property type="entry name" value="LRR_R13L1-DRL21"/>
    <property type="match status" value="1"/>
</dbReference>